<feature type="transmembrane region" description="Helical" evidence="1">
    <location>
        <begin position="378"/>
        <end position="398"/>
    </location>
</feature>
<keyword evidence="3" id="KW-1185">Reference proteome</keyword>
<protein>
    <recommendedName>
        <fullName evidence="4">Dolichyl-phosphate-mannose-protein mannosyltransferase</fullName>
    </recommendedName>
</protein>
<evidence type="ECO:0000313" key="2">
    <source>
        <dbReference type="EMBL" id="SHI47108.1"/>
    </source>
</evidence>
<organism evidence="2 3">
    <name type="scientific">Tangfeifania diversioriginum</name>
    <dbReference type="NCBI Taxonomy" id="1168035"/>
    <lineage>
        <taxon>Bacteria</taxon>
        <taxon>Pseudomonadati</taxon>
        <taxon>Bacteroidota</taxon>
        <taxon>Bacteroidia</taxon>
        <taxon>Marinilabiliales</taxon>
        <taxon>Prolixibacteraceae</taxon>
        <taxon>Tangfeifania</taxon>
    </lineage>
</organism>
<feature type="transmembrane region" description="Helical" evidence="1">
    <location>
        <begin position="199"/>
        <end position="215"/>
    </location>
</feature>
<dbReference type="AlphaFoldDB" id="A0A1M6BEV3"/>
<dbReference type="EMBL" id="FQZE01000002">
    <property type="protein sequence ID" value="SHI47108.1"/>
    <property type="molecule type" value="Genomic_DNA"/>
</dbReference>
<dbReference type="STRING" id="1168035.SAMN05444280_102189"/>
<evidence type="ECO:0008006" key="4">
    <source>
        <dbReference type="Google" id="ProtNLM"/>
    </source>
</evidence>
<feature type="transmembrane region" description="Helical" evidence="1">
    <location>
        <begin position="178"/>
        <end position="193"/>
    </location>
</feature>
<feature type="transmembrane region" description="Helical" evidence="1">
    <location>
        <begin position="7"/>
        <end position="27"/>
    </location>
</feature>
<keyword evidence="1" id="KW-0812">Transmembrane</keyword>
<proteinExistence type="predicted"/>
<reference evidence="2 3" key="1">
    <citation type="submission" date="2016-11" db="EMBL/GenBank/DDBJ databases">
        <authorList>
            <person name="Jaros S."/>
            <person name="Januszkiewicz K."/>
            <person name="Wedrychowicz H."/>
        </authorList>
    </citation>
    <scope>NUCLEOTIDE SEQUENCE [LARGE SCALE GENOMIC DNA]</scope>
    <source>
        <strain evidence="2 3">DSM 27063</strain>
    </source>
</reference>
<feature type="transmembrane region" description="Helical" evidence="1">
    <location>
        <begin position="352"/>
        <end position="371"/>
    </location>
</feature>
<evidence type="ECO:0000256" key="1">
    <source>
        <dbReference type="SAM" id="Phobius"/>
    </source>
</evidence>
<keyword evidence="1" id="KW-1133">Transmembrane helix</keyword>
<sequence>MKINKNLFKALFYLTIVLNLVFVLQIFGSLTEKELSVFFNSDALYLPSIYKDIFIDNSGFAGWHLNAAPNFFPEWPLYFTVRYITGDFKIAGVVYSLIYVLAVNVLTVSVIKYVFKRIDYRHLILINIGFALFLHQYILMNVFYETAFLFFVGFHGGAYLMALLSLLLFLFYLRRGKVIHLVLLLIIVFLGVLSDRLLIMYYVVPSLLILFFIRNNEFRLRILFSSAASILAAFFGMILYNFIKNSEFIYIIGLGYKKFDLAKITPAFNNYLQTLTGMIEAGGVELIIVAVFIISIIAGTGLSLKAIFCSKAKIGNLFLEKVLLVFMTGYIVIVALTPVVHGTFLGQGHLRYNFSSFYIAMSFFFVILFLLERKKPKISAFVSILTLALVVAATFSAIRNEKNNDTIKGLISLSNYYPEEVKLIDEVAKEHDLQYGVGNYWYAKKTTMFSKEDVRIYTALEDLRAWLHVTNENWYFTNRKGKYGNPRFNFVLLNNLNPEGEFFDKLHEKSDTVQNGNIEILITPEFGYKNWKNLYLLNEEN</sequence>
<feature type="transmembrane region" description="Helical" evidence="1">
    <location>
        <begin position="222"/>
        <end position="243"/>
    </location>
</feature>
<feature type="transmembrane region" description="Helical" evidence="1">
    <location>
        <begin position="150"/>
        <end position="171"/>
    </location>
</feature>
<accession>A0A1M6BEV3</accession>
<feature type="transmembrane region" description="Helical" evidence="1">
    <location>
        <begin position="286"/>
        <end position="310"/>
    </location>
</feature>
<feature type="transmembrane region" description="Helical" evidence="1">
    <location>
        <begin position="322"/>
        <end position="340"/>
    </location>
</feature>
<evidence type="ECO:0000313" key="3">
    <source>
        <dbReference type="Proteomes" id="UP000184050"/>
    </source>
</evidence>
<feature type="transmembrane region" description="Helical" evidence="1">
    <location>
        <begin position="90"/>
        <end position="111"/>
    </location>
</feature>
<dbReference type="Proteomes" id="UP000184050">
    <property type="component" value="Unassembled WGS sequence"/>
</dbReference>
<keyword evidence="1" id="KW-0472">Membrane</keyword>
<name>A0A1M6BEV3_9BACT</name>
<feature type="transmembrane region" description="Helical" evidence="1">
    <location>
        <begin position="123"/>
        <end position="144"/>
    </location>
</feature>
<gene>
    <name evidence="2" type="ORF">SAMN05444280_102189</name>
</gene>